<evidence type="ECO:0000313" key="2">
    <source>
        <dbReference type="EMBL" id="KAK1257913.1"/>
    </source>
</evidence>
<reference evidence="2" key="1">
    <citation type="journal article" date="2023" name="Nat. Commun.">
        <title>Diploid and tetraploid genomes of Acorus and the evolution of monocots.</title>
        <authorList>
            <person name="Ma L."/>
            <person name="Liu K.W."/>
            <person name="Li Z."/>
            <person name="Hsiao Y.Y."/>
            <person name="Qi Y."/>
            <person name="Fu T."/>
            <person name="Tang G.D."/>
            <person name="Zhang D."/>
            <person name="Sun W.H."/>
            <person name="Liu D.K."/>
            <person name="Li Y."/>
            <person name="Chen G.Z."/>
            <person name="Liu X.D."/>
            <person name="Liao X.Y."/>
            <person name="Jiang Y.T."/>
            <person name="Yu X."/>
            <person name="Hao Y."/>
            <person name="Huang J."/>
            <person name="Zhao X.W."/>
            <person name="Ke S."/>
            <person name="Chen Y.Y."/>
            <person name="Wu W.L."/>
            <person name="Hsu J.L."/>
            <person name="Lin Y.F."/>
            <person name="Huang M.D."/>
            <person name="Li C.Y."/>
            <person name="Huang L."/>
            <person name="Wang Z.W."/>
            <person name="Zhao X."/>
            <person name="Zhong W.Y."/>
            <person name="Peng D.H."/>
            <person name="Ahmad S."/>
            <person name="Lan S."/>
            <person name="Zhang J.S."/>
            <person name="Tsai W.C."/>
            <person name="Van de Peer Y."/>
            <person name="Liu Z.J."/>
        </authorList>
    </citation>
    <scope>NUCLEOTIDE SEQUENCE</scope>
    <source>
        <strain evidence="2">SCP</strain>
    </source>
</reference>
<dbReference type="AlphaFoldDB" id="A0AAV8ZZF0"/>
<proteinExistence type="predicted"/>
<dbReference type="PANTHER" id="PTHR23272">
    <property type="entry name" value="BED FINGER-RELATED"/>
    <property type="match status" value="1"/>
</dbReference>
<evidence type="ECO:0000259" key="1">
    <source>
        <dbReference type="Pfam" id="PF05699"/>
    </source>
</evidence>
<dbReference type="Proteomes" id="UP001179952">
    <property type="component" value="Unassembled WGS sequence"/>
</dbReference>
<comment type="caution">
    <text evidence="2">The sequence shown here is derived from an EMBL/GenBank/DDBJ whole genome shotgun (WGS) entry which is preliminary data.</text>
</comment>
<dbReference type="Pfam" id="PF05699">
    <property type="entry name" value="Dimer_Tnp_hAT"/>
    <property type="match status" value="1"/>
</dbReference>
<evidence type="ECO:0000313" key="3">
    <source>
        <dbReference type="Proteomes" id="UP001179952"/>
    </source>
</evidence>
<dbReference type="SUPFAM" id="SSF53098">
    <property type="entry name" value="Ribonuclease H-like"/>
    <property type="match status" value="1"/>
</dbReference>
<organism evidence="2 3">
    <name type="scientific">Acorus gramineus</name>
    <name type="common">Dwarf sweet flag</name>
    <dbReference type="NCBI Taxonomy" id="55184"/>
    <lineage>
        <taxon>Eukaryota</taxon>
        <taxon>Viridiplantae</taxon>
        <taxon>Streptophyta</taxon>
        <taxon>Embryophyta</taxon>
        <taxon>Tracheophyta</taxon>
        <taxon>Spermatophyta</taxon>
        <taxon>Magnoliopsida</taxon>
        <taxon>Liliopsida</taxon>
        <taxon>Acoraceae</taxon>
        <taxon>Acorus</taxon>
    </lineage>
</organism>
<sequence>MARDILTILVTSVALDAAFRGGGRILDDSHISLNRDIVEALVTVTDWVKSRKNKALSANQK</sequence>
<keyword evidence="3" id="KW-1185">Reference proteome</keyword>
<accession>A0AAV8ZZF0</accession>
<dbReference type="EMBL" id="JAUJYN010000030">
    <property type="protein sequence ID" value="KAK1257913.1"/>
    <property type="molecule type" value="Genomic_DNA"/>
</dbReference>
<gene>
    <name evidence="2" type="ORF">QJS04_geneDACA017748</name>
</gene>
<dbReference type="PANTHER" id="PTHR23272:SF190">
    <property type="entry name" value="ZINC FINGER, BED-TYPE-RELATED"/>
    <property type="match status" value="1"/>
</dbReference>
<dbReference type="InterPro" id="IPR008906">
    <property type="entry name" value="HATC_C_dom"/>
</dbReference>
<feature type="domain" description="HAT C-terminal dimerisation" evidence="1">
    <location>
        <begin position="1"/>
        <end position="48"/>
    </location>
</feature>
<reference evidence="2" key="2">
    <citation type="submission" date="2023-06" db="EMBL/GenBank/DDBJ databases">
        <authorList>
            <person name="Ma L."/>
            <person name="Liu K.-W."/>
            <person name="Li Z."/>
            <person name="Hsiao Y.-Y."/>
            <person name="Qi Y."/>
            <person name="Fu T."/>
            <person name="Tang G."/>
            <person name="Zhang D."/>
            <person name="Sun W.-H."/>
            <person name="Liu D.-K."/>
            <person name="Li Y."/>
            <person name="Chen G.-Z."/>
            <person name="Liu X.-D."/>
            <person name="Liao X.-Y."/>
            <person name="Jiang Y.-T."/>
            <person name="Yu X."/>
            <person name="Hao Y."/>
            <person name="Huang J."/>
            <person name="Zhao X.-W."/>
            <person name="Ke S."/>
            <person name="Chen Y.-Y."/>
            <person name="Wu W.-L."/>
            <person name="Hsu J.-L."/>
            <person name="Lin Y.-F."/>
            <person name="Huang M.-D."/>
            <person name="Li C.-Y."/>
            <person name="Huang L."/>
            <person name="Wang Z.-W."/>
            <person name="Zhao X."/>
            <person name="Zhong W.-Y."/>
            <person name="Peng D.-H."/>
            <person name="Ahmad S."/>
            <person name="Lan S."/>
            <person name="Zhang J.-S."/>
            <person name="Tsai W.-C."/>
            <person name="Van De Peer Y."/>
            <person name="Liu Z.-J."/>
        </authorList>
    </citation>
    <scope>NUCLEOTIDE SEQUENCE</scope>
    <source>
        <strain evidence="2">SCP</strain>
        <tissue evidence="2">Leaves</tissue>
    </source>
</reference>
<dbReference type="InterPro" id="IPR012337">
    <property type="entry name" value="RNaseH-like_sf"/>
</dbReference>
<dbReference type="GO" id="GO:0046983">
    <property type="term" value="F:protein dimerization activity"/>
    <property type="evidence" value="ECO:0007669"/>
    <property type="project" value="InterPro"/>
</dbReference>
<protein>
    <recommendedName>
        <fullName evidence="1">HAT C-terminal dimerisation domain-containing protein</fullName>
    </recommendedName>
</protein>
<name>A0AAV8ZZF0_ACOGR</name>